<accession>A0ABD0QNV3</accession>
<dbReference type="AlphaFoldDB" id="A0ABD0QNV3"/>
<gene>
    <name evidence="1" type="ORF">M9458_015008</name>
</gene>
<reference evidence="1 2" key="1">
    <citation type="submission" date="2024-05" db="EMBL/GenBank/DDBJ databases">
        <title>Genome sequencing and assembly of Indian major carp, Cirrhinus mrigala (Hamilton, 1822).</title>
        <authorList>
            <person name="Mohindra V."/>
            <person name="Chowdhury L.M."/>
            <person name="Lal K."/>
            <person name="Jena J.K."/>
        </authorList>
    </citation>
    <scope>NUCLEOTIDE SEQUENCE [LARGE SCALE GENOMIC DNA]</scope>
    <source>
        <strain evidence="1">CM1030</strain>
        <tissue evidence="1">Blood</tissue>
    </source>
</reference>
<feature type="non-terminal residue" evidence="1">
    <location>
        <position position="1"/>
    </location>
</feature>
<keyword evidence="2" id="KW-1185">Reference proteome</keyword>
<evidence type="ECO:0000313" key="1">
    <source>
        <dbReference type="EMBL" id="KAL0187909.1"/>
    </source>
</evidence>
<comment type="caution">
    <text evidence="1">The sequence shown here is derived from an EMBL/GenBank/DDBJ whole genome shotgun (WGS) entry which is preliminary data.</text>
</comment>
<organism evidence="1 2">
    <name type="scientific">Cirrhinus mrigala</name>
    <name type="common">Mrigala</name>
    <dbReference type="NCBI Taxonomy" id="683832"/>
    <lineage>
        <taxon>Eukaryota</taxon>
        <taxon>Metazoa</taxon>
        <taxon>Chordata</taxon>
        <taxon>Craniata</taxon>
        <taxon>Vertebrata</taxon>
        <taxon>Euteleostomi</taxon>
        <taxon>Actinopterygii</taxon>
        <taxon>Neopterygii</taxon>
        <taxon>Teleostei</taxon>
        <taxon>Ostariophysi</taxon>
        <taxon>Cypriniformes</taxon>
        <taxon>Cyprinidae</taxon>
        <taxon>Labeoninae</taxon>
        <taxon>Labeonini</taxon>
        <taxon>Cirrhinus</taxon>
    </lineage>
</organism>
<dbReference type="EMBL" id="JAMKFB020000007">
    <property type="protein sequence ID" value="KAL0187909.1"/>
    <property type="molecule type" value="Genomic_DNA"/>
</dbReference>
<dbReference type="Proteomes" id="UP001529510">
    <property type="component" value="Unassembled WGS sequence"/>
</dbReference>
<protein>
    <submittedName>
        <fullName evidence="1">Uncharacterized protein</fullName>
    </submittedName>
</protein>
<feature type="non-terminal residue" evidence="1">
    <location>
        <position position="55"/>
    </location>
</feature>
<name>A0ABD0QNV3_CIRMR</name>
<evidence type="ECO:0000313" key="2">
    <source>
        <dbReference type="Proteomes" id="UP001529510"/>
    </source>
</evidence>
<proteinExistence type="predicted"/>
<sequence length="55" mass="5832">DTSINHTAGDLQALVSNQVSKLQQQGRLTGAALAQMFQSVSNRLNDALPEGQHDG</sequence>